<dbReference type="GO" id="GO:0003677">
    <property type="term" value="F:DNA binding"/>
    <property type="evidence" value="ECO:0007669"/>
    <property type="project" value="UniProtKB-KW"/>
</dbReference>
<keyword evidence="6" id="KW-1185">Reference proteome</keyword>
<reference evidence="5 6" key="1">
    <citation type="submission" date="2020-08" db="EMBL/GenBank/DDBJ databases">
        <title>Cohnella phylogeny.</title>
        <authorList>
            <person name="Dunlap C."/>
        </authorList>
    </citation>
    <scope>NUCLEOTIDE SEQUENCE [LARGE SCALE GENOMIC DNA]</scope>
    <source>
        <strain evidence="5 6">DSM 28246</strain>
    </source>
</reference>
<protein>
    <recommendedName>
        <fullName evidence="3">UPF0122 protein H7C19_32785</fullName>
    </recommendedName>
</protein>
<dbReference type="SUPFAM" id="SSF88659">
    <property type="entry name" value="Sigma3 and sigma4 domains of RNA polymerase sigma factors"/>
    <property type="match status" value="1"/>
</dbReference>
<evidence type="ECO:0000313" key="5">
    <source>
        <dbReference type="EMBL" id="MBB6675446.1"/>
    </source>
</evidence>
<gene>
    <name evidence="5" type="ORF">H7C19_32785</name>
</gene>
<accession>A0A7X0VIZ2</accession>
<dbReference type="InterPro" id="IPR007394">
    <property type="entry name" value="UPF0122"/>
</dbReference>
<evidence type="ECO:0000256" key="3">
    <source>
        <dbReference type="HAMAP-Rule" id="MF_00245"/>
    </source>
</evidence>
<sequence length="123" mass="14274">MHGDNALAKTNRVNMLFDFYGPLLTEKQQTFLKYYFHDDYSLGEIAADAGVSRQAVYEHLKRAEQVLESYERKLGLVSRHDRLQEGLDRLEREIGGLPDEWRRMLAETAALLRGSEEEGNERE</sequence>
<dbReference type="PANTHER" id="PTHR40083:SF1">
    <property type="entry name" value="UPF0122 PROTEIN YLXM"/>
    <property type="match status" value="1"/>
</dbReference>
<comment type="function">
    <text evidence="2 3">Might take part in the signal recognition particle (SRP) pathway. This is inferred from the conservation of its genetic proximity to ftsY/ffh. May be a regulatory protein.</text>
</comment>
<comment type="similarity">
    <text evidence="1 3">Belongs to the UPF0122 family.</text>
</comment>
<dbReference type="InterPro" id="IPR013324">
    <property type="entry name" value="RNA_pol_sigma_r3/r4-like"/>
</dbReference>
<evidence type="ECO:0000313" key="6">
    <source>
        <dbReference type="Proteomes" id="UP000547209"/>
    </source>
</evidence>
<dbReference type="Proteomes" id="UP000547209">
    <property type="component" value="Unassembled WGS sequence"/>
</dbReference>
<dbReference type="InterPro" id="IPR036388">
    <property type="entry name" value="WH-like_DNA-bd_sf"/>
</dbReference>
<name>A0A7X0VIZ2_9BACL</name>
<dbReference type="HAMAP" id="MF_00245">
    <property type="entry name" value="UPF0122"/>
    <property type="match status" value="1"/>
</dbReference>
<dbReference type="NCBIfam" id="NF045758">
    <property type="entry name" value="YlxM"/>
    <property type="match status" value="1"/>
</dbReference>
<keyword evidence="4" id="KW-0175">Coiled coil</keyword>
<feature type="coiled-coil region" evidence="4">
    <location>
        <begin position="53"/>
        <end position="93"/>
    </location>
</feature>
<comment type="caution">
    <text evidence="5">The sequence shown here is derived from an EMBL/GenBank/DDBJ whole genome shotgun (WGS) entry which is preliminary data.</text>
</comment>
<dbReference type="Gene3D" id="1.10.10.10">
    <property type="entry name" value="Winged helix-like DNA-binding domain superfamily/Winged helix DNA-binding domain"/>
    <property type="match status" value="1"/>
</dbReference>
<keyword evidence="5" id="KW-0238">DNA-binding</keyword>
<dbReference type="AlphaFoldDB" id="A0A7X0VIZ2"/>
<dbReference type="EMBL" id="JACJVP010000077">
    <property type="protein sequence ID" value="MBB6675446.1"/>
    <property type="molecule type" value="Genomic_DNA"/>
</dbReference>
<dbReference type="PANTHER" id="PTHR40083">
    <property type="entry name" value="UPF0122 PROTEIN CBO2450/CLC_2298"/>
    <property type="match status" value="1"/>
</dbReference>
<evidence type="ECO:0000256" key="4">
    <source>
        <dbReference type="SAM" id="Coils"/>
    </source>
</evidence>
<organism evidence="5 6">
    <name type="scientific">Cohnella nanjingensis</name>
    <dbReference type="NCBI Taxonomy" id="1387779"/>
    <lineage>
        <taxon>Bacteria</taxon>
        <taxon>Bacillati</taxon>
        <taxon>Bacillota</taxon>
        <taxon>Bacilli</taxon>
        <taxon>Bacillales</taxon>
        <taxon>Paenibacillaceae</taxon>
        <taxon>Cohnella</taxon>
    </lineage>
</organism>
<dbReference type="InterPro" id="IPR054831">
    <property type="entry name" value="UPF0122_fam_protein"/>
</dbReference>
<evidence type="ECO:0000256" key="2">
    <source>
        <dbReference type="ARBA" id="ARBA00024764"/>
    </source>
</evidence>
<dbReference type="Pfam" id="PF04297">
    <property type="entry name" value="UPF0122"/>
    <property type="match status" value="1"/>
</dbReference>
<evidence type="ECO:0000256" key="1">
    <source>
        <dbReference type="ARBA" id="ARBA00008720"/>
    </source>
</evidence>
<proteinExistence type="inferred from homology"/>